<dbReference type="RefSeq" id="WP_376991823.1">
    <property type="nucleotide sequence ID" value="NZ_JAJJBU010000009.1"/>
</dbReference>
<dbReference type="InterPro" id="IPR036388">
    <property type="entry name" value="WH-like_DNA-bd_sf"/>
</dbReference>
<dbReference type="InterPro" id="IPR000835">
    <property type="entry name" value="HTH_MarR-typ"/>
</dbReference>
<comment type="caution">
    <text evidence="2">The sequence shown here is derived from an EMBL/GenBank/DDBJ whole genome shotgun (WGS) entry which is preliminary data.</text>
</comment>
<dbReference type="SUPFAM" id="SSF46785">
    <property type="entry name" value="Winged helix' DNA-binding domain"/>
    <property type="match status" value="1"/>
</dbReference>
<protein>
    <submittedName>
        <fullName evidence="2">MarR family winged helix-turn-helix transcriptional regulator</fullName>
    </submittedName>
</protein>
<feature type="domain" description="HTH marR-type" evidence="1">
    <location>
        <begin position="35"/>
        <end position="95"/>
    </location>
</feature>
<dbReference type="Proteomes" id="UP001595773">
    <property type="component" value="Unassembled WGS sequence"/>
</dbReference>
<proteinExistence type="predicted"/>
<keyword evidence="3" id="KW-1185">Reference proteome</keyword>
<sequence length="183" mass="20159">MALGVVGCPISSKALFPIFSIPRTHARLGRTFARHGLDAASFDVLATLLRSGVSYRITPVELAREAMITTSPVAQRLNKLEGRGLIQRALNPTDAAKSLRSPMLERPSSSQRSQITFIPNALCSPCSASRNRRSYPYFLDESTKPPRRQNEEIVVEIPATFPHGKTLPNFRGVIPVPAIILRQ</sequence>
<evidence type="ECO:0000313" key="3">
    <source>
        <dbReference type="Proteomes" id="UP001595773"/>
    </source>
</evidence>
<reference evidence="3" key="1">
    <citation type="journal article" date="2019" name="Int. J. Syst. Evol. Microbiol.">
        <title>The Global Catalogue of Microorganisms (GCM) 10K type strain sequencing project: providing services to taxonomists for standard genome sequencing and annotation.</title>
        <authorList>
            <consortium name="The Broad Institute Genomics Platform"/>
            <consortium name="The Broad Institute Genome Sequencing Center for Infectious Disease"/>
            <person name="Wu L."/>
            <person name="Ma J."/>
        </authorList>
    </citation>
    <scope>NUCLEOTIDE SEQUENCE [LARGE SCALE GENOMIC DNA]</scope>
    <source>
        <strain evidence="3">CGMCC 1.10698</strain>
    </source>
</reference>
<evidence type="ECO:0000313" key="2">
    <source>
        <dbReference type="EMBL" id="MFC4266484.1"/>
    </source>
</evidence>
<name>A0ABV8R1Y6_9MICC</name>
<organism evidence="2 3">
    <name type="scientific">Arthrobacter cryoconiti</name>
    <dbReference type="NCBI Taxonomy" id="748907"/>
    <lineage>
        <taxon>Bacteria</taxon>
        <taxon>Bacillati</taxon>
        <taxon>Actinomycetota</taxon>
        <taxon>Actinomycetes</taxon>
        <taxon>Micrococcales</taxon>
        <taxon>Micrococcaceae</taxon>
        <taxon>Arthrobacter</taxon>
    </lineage>
</organism>
<dbReference type="Pfam" id="PF12802">
    <property type="entry name" value="MarR_2"/>
    <property type="match status" value="1"/>
</dbReference>
<accession>A0ABV8R1Y6</accession>
<gene>
    <name evidence="2" type="ORF">ACFOW9_12810</name>
</gene>
<dbReference type="InterPro" id="IPR036390">
    <property type="entry name" value="WH_DNA-bd_sf"/>
</dbReference>
<evidence type="ECO:0000259" key="1">
    <source>
        <dbReference type="Pfam" id="PF12802"/>
    </source>
</evidence>
<dbReference type="Gene3D" id="1.10.10.10">
    <property type="entry name" value="Winged helix-like DNA-binding domain superfamily/Winged helix DNA-binding domain"/>
    <property type="match status" value="1"/>
</dbReference>
<dbReference type="EMBL" id="JBHSCQ010000020">
    <property type="protein sequence ID" value="MFC4266484.1"/>
    <property type="molecule type" value="Genomic_DNA"/>
</dbReference>